<accession>A0ABP7Y9Z4</accession>
<evidence type="ECO:0000313" key="5">
    <source>
        <dbReference type="EMBL" id="GAA4133031.1"/>
    </source>
</evidence>
<evidence type="ECO:0000313" key="6">
    <source>
        <dbReference type="Proteomes" id="UP001500101"/>
    </source>
</evidence>
<organism evidence="5 6">
    <name type="scientific">Sphingobacterium kyonggiense</name>
    <dbReference type="NCBI Taxonomy" id="714075"/>
    <lineage>
        <taxon>Bacteria</taxon>
        <taxon>Pseudomonadati</taxon>
        <taxon>Bacteroidota</taxon>
        <taxon>Sphingobacteriia</taxon>
        <taxon>Sphingobacteriales</taxon>
        <taxon>Sphingobacteriaceae</taxon>
        <taxon>Sphingobacterium</taxon>
    </lineage>
</organism>
<reference evidence="6" key="1">
    <citation type="journal article" date="2019" name="Int. J. Syst. Evol. Microbiol.">
        <title>The Global Catalogue of Microorganisms (GCM) 10K type strain sequencing project: providing services to taxonomists for standard genome sequencing and annotation.</title>
        <authorList>
            <consortium name="The Broad Institute Genomics Platform"/>
            <consortium name="The Broad Institute Genome Sequencing Center for Infectious Disease"/>
            <person name="Wu L."/>
            <person name="Ma J."/>
        </authorList>
    </citation>
    <scope>NUCLEOTIDE SEQUENCE [LARGE SCALE GENOMIC DNA]</scope>
    <source>
        <strain evidence="6">JCM 16704</strain>
    </source>
</reference>
<keyword evidence="3" id="KW-0804">Transcription</keyword>
<dbReference type="InterPro" id="IPR009057">
    <property type="entry name" value="Homeodomain-like_sf"/>
</dbReference>
<evidence type="ECO:0000256" key="2">
    <source>
        <dbReference type="ARBA" id="ARBA00023125"/>
    </source>
</evidence>
<dbReference type="PANTHER" id="PTHR43280">
    <property type="entry name" value="ARAC-FAMILY TRANSCRIPTIONAL REGULATOR"/>
    <property type="match status" value="1"/>
</dbReference>
<evidence type="ECO:0000259" key="4">
    <source>
        <dbReference type="PROSITE" id="PS01124"/>
    </source>
</evidence>
<keyword evidence="2" id="KW-0238">DNA-binding</keyword>
<dbReference type="PANTHER" id="PTHR43280:SF32">
    <property type="entry name" value="TRANSCRIPTIONAL REGULATORY PROTEIN"/>
    <property type="match status" value="1"/>
</dbReference>
<keyword evidence="1" id="KW-0805">Transcription regulation</keyword>
<name>A0ABP7Y9Z4_9SPHI</name>
<dbReference type="EMBL" id="BAAAZI010000004">
    <property type="protein sequence ID" value="GAA4133031.1"/>
    <property type="molecule type" value="Genomic_DNA"/>
</dbReference>
<keyword evidence="6" id="KW-1185">Reference proteome</keyword>
<dbReference type="InterPro" id="IPR018060">
    <property type="entry name" value="HTH_AraC"/>
</dbReference>
<dbReference type="SUPFAM" id="SSF46689">
    <property type="entry name" value="Homeodomain-like"/>
    <property type="match status" value="1"/>
</dbReference>
<dbReference type="Pfam" id="PF12833">
    <property type="entry name" value="HTH_18"/>
    <property type="match status" value="1"/>
</dbReference>
<protein>
    <recommendedName>
        <fullName evidence="4">HTH araC/xylS-type domain-containing protein</fullName>
    </recommendedName>
</protein>
<dbReference type="RefSeq" id="WP_344673076.1">
    <property type="nucleotide sequence ID" value="NZ_BAAAZI010000004.1"/>
</dbReference>
<proteinExistence type="predicted"/>
<dbReference type="PROSITE" id="PS01124">
    <property type="entry name" value="HTH_ARAC_FAMILY_2"/>
    <property type="match status" value="1"/>
</dbReference>
<comment type="caution">
    <text evidence="5">The sequence shown here is derived from an EMBL/GenBank/DDBJ whole genome shotgun (WGS) entry which is preliminary data.</text>
</comment>
<feature type="domain" description="HTH araC/xylS-type" evidence="4">
    <location>
        <begin position="175"/>
        <end position="273"/>
    </location>
</feature>
<dbReference type="SMART" id="SM00342">
    <property type="entry name" value="HTH_ARAC"/>
    <property type="match status" value="1"/>
</dbReference>
<dbReference type="Proteomes" id="UP001500101">
    <property type="component" value="Unassembled WGS sequence"/>
</dbReference>
<evidence type="ECO:0000256" key="1">
    <source>
        <dbReference type="ARBA" id="ARBA00023015"/>
    </source>
</evidence>
<evidence type="ECO:0000256" key="3">
    <source>
        <dbReference type="ARBA" id="ARBA00023163"/>
    </source>
</evidence>
<sequence>MEFGIKEILGTSNAFSLSDKIWTSTIYKIVFIPEKGSKLSIQGEEFEFEPFNIIFIPKEIQLQCIGLEDRPFTLIYFSEEFFNRSVQDSEFLKDCGLFSGEDLLFRTIKIPEGFNSMYNFIEDHLELSKNNYGQLAYRELAYTLIKQIILLGTVYLNMFPVSEQFADQSELLYARRFQQLVDEFVISEKKVPFYAEKLEISPRKLTSISKKVLGRTPKELINEGFLRLSKRMLSRTQKSIRQIAWELQYTDENNFSSTFLKLSGVTPREYRKRWQK</sequence>
<dbReference type="Gene3D" id="1.10.10.60">
    <property type="entry name" value="Homeodomain-like"/>
    <property type="match status" value="1"/>
</dbReference>
<gene>
    <name evidence="5" type="ORF">GCM10022216_04730</name>
</gene>